<evidence type="ECO:0000313" key="4">
    <source>
        <dbReference type="Proteomes" id="UP000315400"/>
    </source>
</evidence>
<dbReference type="PRINTS" id="PR01438">
    <property type="entry name" value="UNVRSLSTRESS"/>
</dbReference>
<sequence>RPENFPEKAVLDQAKYDLETLASELELTGVEVAAAGGDPSKQTLAHIDSEDMDLVVIASKGRTGLDRMLIGSVADDLLRQCPVPVFTVKPGDASLLPGDTGAAEAASA</sequence>
<gene>
    <name evidence="3" type="ORF">FKY71_18865</name>
</gene>
<dbReference type="InterPro" id="IPR014729">
    <property type="entry name" value="Rossmann-like_a/b/a_fold"/>
</dbReference>
<evidence type="ECO:0000259" key="2">
    <source>
        <dbReference type="Pfam" id="PF00582"/>
    </source>
</evidence>
<feature type="non-terminal residue" evidence="3">
    <location>
        <position position="1"/>
    </location>
</feature>
<proteinExistence type="inferred from homology"/>
<evidence type="ECO:0000256" key="1">
    <source>
        <dbReference type="ARBA" id="ARBA00008791"/>
    </source>
</evidence>
<dbReference type="PANTHER" id="PTHR46268:SF6">
    <property type="entry name" value="UNIVERSAL STRESS PROTEIN UP12"/>
    <property type="match status" value="1"/>
</dbReference>
<name>A0A540V814_9GAMM</name>
<comment type="caution">
    <text evidence="3">The sequence shown here is derived from an EMBL/GenBank/DDBJ whole genome shotgun (WGS) entry which is preliminary data.</text>
</comment>
<evidence type="ECO:0000313" key="3">
    <source>
        <dbReference type="EMBL" id="TQE92871.1"/>
    </source>
</evidence>
<dbReference type="Gene3D" id="3.40.50.620">
    <property type="entry name" value="HUPs"/>
    <property type="match status" value="1"/>
</dbReference>
<accession>A0A540V814</accession>
<reference evidence="3 4" key="1">
    <citation type="submission" date="2019-06" db="EMBL/GenBank/DDBJ databases">
        <title>Metagenome assembled Genome of Spiribacter salinus SL48-SHIP from the microbial mat of Salt Lake 48 (Novosibirsk region, Russia).</title>
        <authorList>
            <person name="Shipova A."/>
            <person name="Rozanov A.S."/>
            <person name="Bryanskaya A.V."/>
            <person name="Peltek S.E."/>
        </authorList>
    </citation>
    <scope>NUCLEOTIDE SEQUENCE [LARGE SCALE GENOMIC DNA]</scope>
    <source>
        <strain evidence="3">SL48-SHIP-2</strain>
    </source>
</reference>
<comment type="similarity">
    <text evidence="1">Belongs to the universal stress protein A family.</text>
</comment>
<organism evidence="3 4">
    <name type="scientific">Spiribacter salinus</name>
    <dbReference type="NCBI Taxonomy" id="1335746"/>
    <lineage>
        <taxon>Bacteria</taxon>
        <taxon>Pseudomonadati</taxon>
        <taxon>Pseudomonadota</taxon>
        <taxon>Gammaproteobacteria</taxon>
        <taxon>Chromatiales</taxon>
        <taxon>Ectothiorhodospiraceae</taxon>
        <taxon>Spiribacter</taxon>
    </lineage>
</organism>
<dbReference type="CDD" id="cd00293">
    <property type="entry name" value="USP-like"/>
    <property type="match status" value="1"/>
</dbReference>
<dbReference type="Pfam" id="PF00582">
    <property type="entry name" value="Usp"/>
    <property type="match status" value="1"/>
</dbReference>
<protein>
    <submittedName>
        <fullName evidence="3">Universal stress protein</fullName>
    </submittedName>
</protein>
<feature type="domain" description="UspA" evidence="2">
    <location>
        <begin position="15"/>
        <end position="89"/>
    </location>
</feature>
<dbReference type="InterPro" id="IPR006015">
    <property type="entry name" value="Universal_stress_UspA"/>
</dbReference>
<dbReference type="Proteomes" id="UP000315400">
    <property type="component" value="Unassembled WGS sequence"/>
</dbReference>
<dbReference type="SUPFAM" id="SSF52402">
    <property type="entry name" value="Adenine nucleotide alpha hydrolases-like"/>
    <property type="match status" value="1"/>
</dbReference>
<dbReference type="AlphaFoldDB" id="A0A540V814"/>
<dbReference type="EMBL" id="VIFK01000540">
    <property type="protein sequence ID" value="TQE92871.1"/>
    <property type="molecule type" value="Genomic_DNA"/>
</dbReference>
<dbReference type="InterPro" id="IPR006016">
    <property type="entry name" value="UspA"/>
</dbReference>
<dbReference type="PANTHER" id="PTHR46268">
    <property type="entry name" value="STRESS RESPONSE PROTEIN NHAX"/>
    <property type="match status" value="1"/>
</dbReference>